<dbReference type="Gene3D" id="1.10.630.10">
    <property type="entry name" value="Cytochrome P450"/>
    <property type="match status" value="1"/>
</dbReference>
<organism evidence="9">
    <name type="scientific">Rhizophora mucronata</name>
    <name type="common">Asiatic mangrove</name>
    <dbReference type="NCBI Taxonomy" id="61149"/>
    <lineage>
        <taxon>Eukaryota</taxon>
        <taxon>Viridiplantae</taxon>
        <taxon>Streptophyta</taxon>
        <taxon>Embryophyta</taxon>
        <taxon>Tracheophyta</taxon>
        <taxon>Spermatophyta</taxon>
        <taxon>Magnoliopsida</taxon>
        <taxon>eudicotyledons</taxon>
        <taxon>Gunneridae</taxon>
        <taxon>Pentapetalae</taxon>
        <taxon>rosids</taxon>
        <taxon>fabids</taxon>
        <taxon>Malpighiales</taxon>
        <taxon>Rhizophoraceae</taxon>
        <taxon>Rhizophora</taxon>
    </lineage>
</organism>
<comment type="cofactor">
    <cofactor evidence="7">
        <name>heme</name>
        <dbReference type="ChEBI" id="CHEBI:30413"/>
    </cofactor>
</comment>
<dbReference type="GO" id="GO:0046246">
    <property type="term" value="P:terpene biosynthetic process"/>
    <property type="evidence" value="ECO:0007669"/>
    <property type="project" value="TreeGrafter"/>
</dbReference>
<keyword evidence="3 7" id="KW-0479">Metal-binding</keyword>
<reference evidence="9" key="1">
    <citation type="submission" date="2018-02" db="EMBL/GenBank/DDBJ databases">
        <title>Rhizophora mucronata_Transcriptome.</title>
        <authorList>
            <person name="Meera S.P."/>
            <person name="Sreeshan A."/>
            <person name="Augustine A."/>
        </authorList>
    </citation>
    <scope>NUCLEOTIDE SEQUENCE</scope>
    <source>
        <tissue evidence="9">Leaf</tissue>
    </source>
</reference>
<dbReference type="GO" id="GO:0004497">
    <property type="term" value="F:monooxygenase activity"/>
    <property type="evidence" value="ECO:0007669"/>
    <property type="project" value="UniProtKB-KW"/>
</dbReference>
<dbReference type="InterPro" id="IPR001128">
    <property type="entry name" value="Cyt_P450"/>
</dbReference>
<dbReference type="AlphaFoldDB" id="A0A2P2P0E7"/>
<keyword evidence="6 8" id="KW-0503">Monooxygenase</keyword>
<protein>
    <submittedName>
        <fullName evidence="9">Cytochrome P450</fullName>
    </submittedName>
</protein>
<proteinExistence type="inferred from homology"/>
<dbReference type="InterPro" id="IPR017972">
    <property type="entry name" value="Cyt_P450_CS"/>
</dbReference>
<dbReference type="PANTHER" id="PTHR47947">
    <property type="entry name" value="CYTOCHROME P450 82C3-RELATED"/>
    <property type="match status" value="1"/>
</dbReference>
<sequence>MGNILLDALALIFLYCLWRSIVSRNRKSKKIQAPEPSGSWPLIGHLHLVGTQEPLCKALGAIADNCGPIFTLRLGIQQVLVVSSWETVKECFTTNDRTFASRASIAAGKYLGYNNAMFALAPYGQYWRDVRKLVTLQLLSNHRLEMLKHVRLSEVETLIKNLHNLCSRNDLLDKSPPSTKVSISKLLEGLAFNISLRLVVGKRFSGDKYGEKNSEAWRYKKAIREAVYLFGLFVPSDAVPWLEFMDPQGHISAMKRTAKELDAIIGTWLDEHAAARLAGESSNVGESDLMDVMMSSLADGELSGHPRDDIIKSTAFVLTLTGSESTAVTTTWALSLLLNNPKVLKAAQEELDIQVGRQKWVQESDIPKLKFLQAIVKETLRLYPPGPLTGIREATEDCYVGGYFVPKGTRLIANIWKLHRDARVWENPCEFLPERFLGAHADVDVKGQNFEYIPFGSGRRSCPAINLGLQVVHLTLARLLQGFDFETIAGCPVDMQEGFGLALPKLKPLEVLIKPRHGLELYQ</sequence>
<dbReference type="InterPro" id="IPR036396">
    <property type="entry name" value="Cyt_P450_sf"/>
</dbReference>
<evidence type="ECO:0000256" key="4">
    <source>
        <dbReference type="ARBA" id="ARBA00023002"/>
    </source>
</evidence>
<accession>A0A2P2P0E7</accession>
<dbReference type="EMBL" id="GGEC01067645">
    <property type="protein sequence ID" value="MBX48129.1"/>
    <property type="molecule type" value="Transcribed_RNA"/>
</dbReference>
<dbReference type="PRINTS" id="PR00463">
    <property type="entry name" value="EP450I"/>
</dbReference>
<dbReference type="Pfam" id="PF00067">
    <property type="entry name" value="p450"/>
    <property type="match status" value="1"/>
</dbReference>
<evidence type="ECO:0000256" key="7">
    <source>
        <dbReference type="PIRSR" id="PIRSR602401-1"/>
    </source>
</evidence>
<evidence type="ECO:0000256" key="2">
    <source>
        <dbReference type="ARBA" id="ARBA00022617"/>
    </source>
</evidence>
<dbReference type="PROSITE" id="PS00086">
    <property type="entry name" value="CYTOCHROME_P450"/>
    <property type="match status" value="1"/>
</dbReference>
<keyword evidence="4 8" id="KW-0560">Oxidoreductase</keyword>
<name>A0A2P2P0E7_RHIMU</name>
<keyword evidence="5 7" id="KW-0408">Iron</keyword>
<dbReference type="FunFam" id="1.10.630.10:FF:000026">
    <property type="entry name" value="Cytochrome P450 82C4"/>
    <property type="match status" value="1"/>
</dbReference>
<dbReference type="CDD" id="cd20654">
    <property type="entry name" value="CYP82"/>
    <property type="match status" value="1"/>
</dbReference>
<evidence type="ECO:0000313" key="9">
    <source>
        <dbReference type="EMBL" id="MBX48129.1"/>
    </source>
</evidence>
<evidence type="ECO:0000256" key="1">
    <source>
        <dbReference type="ARBA" id="ARBA00010617"/>
    </source>
</evidence>
<dbReference type="PRINTS" id="PR00385">
    <property type="entry name" value="P450"/>
</dbReference>
<dbReference type="InterPro" id="IPR050651">
    <property type="entry name" value="Plant_Cytochrome_P450_Monoox"/>
</dbReference>
<evidence type="ECO:0000256" key="6">
    <source>
        <dbReference type="ARBA" id="ARBA00023033"/>
    </source>
</evidence>
<dbReference type="SUPFAM" id="SSF48264">
    <property type="entry name" value="Cytochrome P450"/>
    <property type="match status" value="1"/>
</dbReference>
<dbReference type="InterPro" id="IPR002401">
    <property type="entry name" value="Cyt_P450_E_grp-I"/>
</dbReference>
<feature type="binding site" description="axial binding residue" evidence="7">
    <location>
        <position position="462"/>
    </location>
    <ligand>
        <name>heme</name>
        <dbReference type="ChEBI" id="CHEBI:30413"/>
    </ligand>
    <ligandPart>
        <name>Fe</name>
        <dbReference type="ChEBI" id="CHEBI:18248"/>
    </ligandPart>
</feature>
<dbReference type="GO" id="GO:0016705">
    <property type="term" value="F:oxidoreductase activity, acting on paired donors, with incorporation or reduction of molecular oxygen"/>
    <property type="evidence" value="ECO:0007669"/>
    <property type="project" value="InterPro"/>
</dbReference>
<evidence type="ECO:0000256" key="5">
    <source>
        <dbReference type="ARBA" id="ARBA00023004"/>
    </source>
</evidence>
<dbReference type="PANTHER" id="PTHR47947:SF25">
    <property type="entry name" value="DIMETHYLNONATRIENE SYNTHASE"/>
    <property type="match status" value="1"/>
</dbReference>
<dbReference type="GO" id="GO:0020037">
    <property type="term" value="F:heme binding"/>
    <property type="evidence" value="ECO:0007669"/>
    <property type="project" value="InterPro"/>
</dbReference>
<evidence type="ECO:0000256" key="8">
    <source>
        <dbReference type="RuleBase" id="RU000461"/>
    </source>
</evidence>
<dbReference type="GO" id="GO:0005506">
    <property type="term" value="F:iron ion binding"/>
    <property type="evidence" value="ECO:0007669"/>
    <property type="project" value="InterPro"/>
</dbReference>
<keyword evidence="2 7" id="KW-0349">Heme</keyword>
<evidence type="ECO:0000256" key="3">
    <source>
        <dbReference type="ARBA" id="ARBA00022723"/>
    </source>
</evidence>
<comment type="similarity">
    <text evidence="1 8">Belongs to the cytochrome P450 family.</text>
</comment>